<keyword evidence="3" id="KW-1185">Reference proteome</keyword>
<dbReference type="NCBIfam" id="TIGR02447">
    <property type="entry name" value="yiiD_Cterm"/>
    <property type="match status" value="1"/>
</dbReference>
<dbReference type="OrthoDB" id="572024at2"/>
<dbReference type="Pfam" id="PF09500">
    <property type="entry name" value="YiiD_C"/>
    <property type="match status" value="1"/>
</dbReference>
<proteinExistence type="predicted"/>
<dbReference type="SUPFAM" id="SSF54637">
    <property type="entry name" value="Thioesterase/thiol ester dehydrase-isomerase"/>
    <property type="match status" value="1"/>
</dbReference>
<organism evidence="2 3">
    <name type="scientific">Luteibacter yeojuensis</name>
    <dbReference type="NCBI Taxonomy" id="345309"/>
    <lineage>
        <taxon>Bacteria</taxon>
        <taxon>Pseudomonadati</taxon>
        <taxon>Pseudomonadota</taxon>
        <taxon>Gammaproteobacteria</taxon>
        <taxon>Lysobacterales</taxon>
        <taxon>Rhodanobacteraceae</taxon>
        <taxon>Luteibacter</taxon>
    </lineage>
</organism>
<comment type="caution">
    <text evidence="2">The sequence shown here is derived from an EMBL/GenBank/DDBJ whole genome shotgun (WGS) entry which is preliminary data.</text>
</comment>
<dbReference type="EMBL" id="JZRB01000001">
    <property type="protein sequence ID" value="KJV37385.1"/>
    <property type="molecule type" value="Genomic_DNA"/>
</dbReference>
<protein>
    <submittedName>
        <fullName evidence="2">Thioesterase</fullName>
    </submittedName>
</protein>
<dbReference type="InterPro" id="IPR029069">
    <property type="entry name" value="HotDog_dom_sf"/>
</dbReference>
<name>A0A0F3L1G6_9GAMM</name>
<sequence length="154" mass="16621">MTTPDPTFATLERFILDGIPLARAMEARIAGCDGERLVMTAPLQPNINDKGCAFGGSLASLMTLACWALVEANLRSRGEDCDLFVGDSSIRYLDPVWDDLRAEASLAEGGDWAVFFRTLATRGRARADLTCRVPGTGDKPAASLVARFVAKRRA</sequence>
<feature type="domain" description="Thioesterase putative" evidence="1">
    <location>
        <begin position="10"/>
        <end position="151"/>
    </location>
</feature>
<evidence type="ECO:0000313" key="3">
    <source>
        <dbReference type="Proteomes" id="UP000033651"/>
    </source>
</evidence>
<dbReference type="Proteomes" id="UP000033651">
    <property type="component" value="Unassembled WGS sequence"/>
</dbReference>
<dbReference type="RefSeq" id="WP_045827624.1">
    <property type="nucleotide sequence ID" value="NZ_JZRB01000001.1"/>
</dbReference>
<gene>
    <name evidence="2" type="ORF">VI08_00825</name>
</gene>
<reference evidence="2 3" key="1">
    <citation type="submission" date="2015-03" db="EMBL/GenBank/DDBJ databases">
        <title>Draft genome sequence of Luteibacter yeojuensis strain SU11.</title>
        <authorList>
            <person name="Sulaiman J."/>
            <person name="Priya K."/>
            <person name="Chan K.-G."/>
        </authorList>
    </citation>
    <scope>NUCLEOTIDE SEQUENCE [LARGE SCALE GENOMIC DNA]</scope>
    <source>
        <strain evidence="2 3">SU11</strain>
    </source>
</reference>
<accession>A0A0F3L1G6</accession>
<dbReference type="InterPro" id="IPR012660">
    <property type="entry name" value="YiiD_C"/>
</dbReference>
<evidence type="ECO:0000313" key="2">
    <source>
        <dbReference type="EMBL" id="KJV37385.1"/>
    </source>
</evidence>
<dbReference type="Gene3D" id="3.10.129.10">
    <property type="entry name" value="Hotdog Thioesterase"/>
    <property type="match status" value="1"/>
</dbReference>
<evidence type="ECO:0000259" key="1">
    <source>
        <dbReference type="Pfam" id="PF09500"/>
    </source>
</evidence>
<dbReference type="AlphaFoldDB" id="A0A0F3L1G6"/>
<dbReference type="PATRIC" id="fig|345309.4.peg.169"/>